<feature type="region of interest" description="Disordered" evidence="1">
    <location>
        <begin position="548"/>
        <end position="572"/>
    </location>
</feature>
<evidence type="ECO:0000313" key="3">
    <source>
        <dbReference type="EMBL" id="KAH9845305.1"/>
    </source>
</evidence>
<keyword evidence="4" id="KW-1185">Reference proteome</keyword>
<dbReference type="GO" id="GO:0005634">
    <property type="term" value="C:nucleus"/>
    <property type="evidence" value="ECO:0007669"/>
    <property type="project" value="TreeGrafter"/>
</dbReference>
<organism evidence="3 4">
    <name type="scientific">Teratosphaeria destructans</name>
    <dbReference type="NCBI Taxonomy" id="418781"/>
    <lineage>
        <taxon>Eukaryota</taxon>
        <taxon>Fungi</taxon>
        <taxon>Dikarya</taxon>
        <taxon>Ascomycota</taxon>
        <taxon>Pezizomycotina</taxon>
        <taxon>Dothideomycetes</taxon>
        <taxon>Dothideomycetidae</taxon>
        <taxon>Mycosphaerellales</taxon>
        <taxon>Teratosphaeriaceae</taxon>
        <taxon>Teratosphaeria</taxon>
    </lineage>
</organism>
<dbReference type="SMART" id="SM00443">
    <property type="entry name" value="G_patch"/>
    <property type="match status" value="1"/>
</dbReference>
<reference evidence="3 4" key="1">
    <citation type="journal article" date="2018" name="IMA Fungus">
        <title>IMA Genome-F 10: Nine draft genome sequences of Claviceps purpurea s.lat., including C. arundinis, C. humidiphila, and C. cf. spartinae, pseudomolecules for the pitch canker pathogen Fusarium circinatum, draft genome of Davidsoniella eucalypti, Grosmannia galeiformis, Quambalaria eucalypti, and Teratosphaeria destructans.</title>
        <authorList>
            <person name="Wingfield B.D."/>
            <person name="Liu M."/>
            <person name="Nguyen H.D."/>
            <person name="Lane F.A."/>
            <person name="Morgan S.W."/>
            <person name="De Vos L."/>
            <person name="Wilken P.M."/>
            <person name="Duong T.A."/>
            <person name="Aylward J."/>
            <person name="Coetzee M.P."/>
            <person name="Dadej K."/>
            <person name="De Beer Z.W."/>
            <person name="Findlay W."/>
            <person name="Havenga M."/>
            <person name="Kolarik M."/>
            <person name="Menzies J.G."/>
            <person name="Naidoo K."/>
            <person name="Pochopski O."/>
            <person name="Shoukouhi P."/>
            <person name="Santana Q.C."/>
            <person name="Seifert K.A."/>
            <person name="Soal N."/>
            <person name="Steenkamp E.T."/>
            <person name="Tatham C.T."/>
            <person name="van der Nest M.A."/>
            <person name="Wingfield M.J."/>
        </authorList>
    </citation>
    <scope>NUCLEOTIDE SEQUENCE [LARGE SCALE GENOMIC DNA]</scope>
    <source>
        <strain evidence="3">CMW44962</strain>
    </source>
</reference>
<protein>
    <recommendedName>
        <fullName evidence="2">G-patch domain-containing protein</fullName>
    </recommendedName>
</protein>
<name>A0A9W7T1C1_9PEZI</name>
<reference evidence="3 4" key="2">
    <citation type="journal article" date="2021" name="Curr. Genet.">
        <title>Genetic response to nitrogen starvation in the aggressive Eucalyptus foliar pathogen Teratosphaeria destructans.</title>
        <authorList>
            <person name="Havenga M."/>
            <person name="Wingfield B.D."/>
            <person name="Wingfield M.J."/>
            <person name="Dreyer L.L."/>
            <person name="Roets F."/>
            <person name="Aylward J."/>
        </authorList>
    </citation>
    <scope>NUCLEOTIDE SEQUENCE [LARGE SCALE GENOMIC DNA]</scope>
    <source>
        <strain evidence="3">CMW44962</strain>
    </source>
</reference>
<feature type="compositionally biased region" description="Basic and acidic residues" evidence="1">
    <location>
        <begin position="563"/>
        <end position="572"/>
    </location>
</feature>
<dbReference type="Pfam" id="PF26093">
    <property type="entry name" value="HTH_TGH"/>
    <property type="match status" value="1"/>
</dbReference>
<dbReference type="InterPro" id="IPR011666">
    <property type="entry name" value="DUF1604"/>
</dbReference>
<dbReference type="Pfam" id="PF07713">
    <property type="entry name" value="DUF1604"/>
    <property type="match status" value="1"/>
</dbReference>
<feature type="region of interest" description="Disordered" evidence="1">
    <location>
        <begin position="174"/>
        <end position="278"/>
    </location>
</feature>
<accession>A0A9W7T1C1</accession>
<dbReference type="PANTHER" id="PTHR13384">
    <property type="entry name" value="G PATCH DOMAIN-CONTAINING PROTEIN 1"/>
    <property type="match status" value="1"/>
</dbReference>
<dbReference type="PANTHER" id="PTHR13384:SF19">
    <property type="entry name" value="G PATCH DOMAIN-CONTAINING PROTEIN 1"/>
    <property type="match status" value="1"/>
</dbReference>
<dbReference type="GO" id="GO:0006397">
    <property type="term" value="P:mRNA processing"/>
    <property type="evidence" value="ECO:0007669"/>
    <property type="project" value="InterPro"/>
</dbReference>
<evidence type="ECO:0000256" key="1">
    <source>
        <dbReference type="SAM" id="MobiDB-lite"/>
    </source>
</evidence>
<feature type="domain" description="G-patch" evidence="2">
    <location>
        <begin position="155"/>
        <end position="217"/>
    </location>
</feature>
<comment type="caution">
    <text evidence="3">The sequence shown here is derived from an EMBL/GenBank/DDBJ whole genome shotgun (WGS) entry which is preliminary data.</text>
</comment>
<feature type="region of interest" description="Disordered" evidence="1">
    <location>
        <begin position="1"/>
        <end position="43"/>
    </location>
</feature>
<dbReference type="Pfam" id="PF01585">
    <property type="entry name" value="G-patch"/>
    <property type="match status" value="1"/>
</dbReference>
<dbReference type="PROSITE" id="PS50174">
    <property type="entry name" value="G_PATCH"/>
    <property type="match status" value="1"/>
</dbReference>
<proteinExistence type="predicted"/>
<dbReference type="Proteomes" id="UP001138500">
    <property type="component" value="Unassembled WGS sequence"/>
</dbReference>
<dbReference type="EMBL" id="RIBY02000113">
    <property type="protein sequence ID" value="KAH9845305.1"/>
    <property type="molecule type" value="Genomic_DNA"/>
</dbReference>
<evidence type="ECO:0000313" key="4">
    <source>
        <dbReference type="Proteomes" id="UP001138500"/>
    </source>
</evidence>
<dbReference type="GO" id="GO:0003723">
    <property type="term" value="F:RNA binding"/>
    <property type="evidence" value="ECO:0007669"/>
    <property type="project" value="TreeGrafter"/>
</dbReference>
<feature type="compositionally biased region" description="Basic residues" evidence="1">
    <location>
        <begin position="242"/>
        <end position="257"/>
    </location>
</feature>
<evidence type="ECO:0000259" key="2">
    <source>
        <dbReference type="PROSITE" id="PS50174"/>
    </source>
</evidence>
<sequence length="704" mass="76292">MSHSKRSRAAFESDHNHHGPPHHAPYALHGTPLPAYDADARDDGSYKPVWQQEVTDERGRKRLHGAFTGGFSAGYFNTVGSKEGWTPTTFVSSRSHRAKDQQPAQKVEDFMDEEDLAEQAESQTIETHGGFAGLGAATGDASGGGMFADLFKTTGETMGVKLLQKMGWRQGQGIGAKVKRRAEGDRTGELHSFAPQNSRMISFNRKTDRKGLGFAGEGSLEMSGKPEADEDDDSERDARILQTHRSKLLSKPKKQKKTGFGVGVLNDNGSDDEDPYAMGPQISYNRIIGKDRKKKGGLTVSNADSPAPKPVFISKKLTQRTSTSTGFRKCHDGRLPLDGFVLSLAPLTIHEESRYAPPEIPNGWVSSKSGLKSSGDKPDFLSTADAAKASTLDPKSRAVLLGEQQLPGKSVFDFLSSAARDRLANASGNTNLPQARGEGAPAGYEATEAEKRRTLWDLVPRLDKETAAAALHRGNTGWMPYAEDEGKRARYRYFLELRTGAQSNLPERPKTFSVDDWAKELREFAQAAEVFKPISGLMASRFTSSSAAPKLASDAPDSAGRPAAEKVEDPAEKAAKMGMFGPLTRSRQPFYPTRLLCKRFGVKPPANVSVAEDEGVVDASKRLDVVSQASLDRMMREADWSQVSAGGGGSGFVRGGVEGAMEEGGMGTKREVREVDVEKNEAIEGQKAGEAVFRAIFGSDDEEE</sequence>
<dbReference type="AlphaFoldDB" id="A0A9W7T1C1"/>
<dbReference type="OrthoDB" id="20507at2759"/>
<gene>
    <name evidence="3" type="ORF">Tdes44962_MAKER01315</name>
</gene>
<dbReference type="InterPro" id="IPR000467">
    <property type="entry name" value="G_patch_dom"/>
</dbReference>